<dbReference type="EMBL" id="LIWG01000025">
    <property type="protein sequence ID" value="MBE3608889.1"/>
    <property type="molecule type" value="Genomic_DNA"/>
</dbReference>
<keyword evidence="3" id="KW-0238">DNA-binding</keyword>
<feature type="domain" description="Type I restriction modification DNA specificity" evidence="4">
    <location>
        <begin position="5"/>
        <end position="50"/>
    </location>
</feature>
<dbReference type="GO" id="GO:0004519">
    <property type="term" value="F:endonuclease activity"/>
    <property type="evidence" value="ECO:0007669"/>
    <property type="project" value="UniProtKB-KW"/>
</dbReference>
<evidence type="ECO:0000256" key="1">
    <source>
        <dbReference type="ARBA" id="ARBA00010923"/>
    </source>
</evidence>
<keyword evidence="2" id="KW-0680">Restriction system</keyword>
<evidence type="ECO:0000259" key="4">
    <source>
        <dbReference type="Pfam" id="PF01420"/>
    </source>
</evidence>
<dbReference type="InterPro" id="IPR000055">
    <property type="entry name" value="Restrct_endonuc_typeI_TRD"/>
</dbReference>
<dbReference type="Pfam" id="PF01420">
    <property type="entry name" value="Methylase_S"/>
    <property type="match status" value="1"/>
</dbReference>
<proteinExistence type="inferred from homology"/>
<sequence>MYISKNRLLKSANKTTQKNINLEILKNTLIPLPPLAEQERIVTKIEQILQILKS</sequence>
<organism evidence="5 6">
    <name type="scientific">Campylobacter californiensis</name>
    <dbReference type="NCBI Taxonomy" id="1032243"/>
    <lineage>
        <taxon>Bacteria</taxon>
        <taxon>Pseudomonadati</taxon>
        <taxon>Campylobacterota</taxon>
        <taxon>Epsilonproteobacteria</taxon>
        <taxon>Campylobacterales</taxon>
        <taxon>Campylobacteraceae</taxon>
        <taxon>Campylobacter</taxon>
    </lineage>
</organism>
<comment type="caution">
    <text evidence="5">The sequence shown here is derived from an EMBL/GenBank/DDBJ whole genome shotgun (WGS) entry which is preliminary data.</text>
</comment>
<comment type="similarity">
    <text evidence="1">Belongs to the type-I restriction system S methylase family.</text>
</comment>
<dbReference type="Gene3D" id="3.90.220.20">
    <property type="entry name" value="DNA methylase specificity domains"/>
    <property type="match status" value="1"/>
</dbReference>
<dbReference type="GO" id="GO:0009307">
    <property type="term" value="P:DNA restriction-modification system"/>
    <property type="evidence" value="ECO:0007669"/>
    <property type="project" value="UniProtKB-KW"/>
</dbReference>
<protein>
    <submittedName>
        <fullName evidence="5">Restriction endonuclease subunit S</fullName>
    </submittedName>
</protein>
<evidence type="ECO:0000256" key="2">
    <source>
        <dbReference type="ARBA" id="ARBA00022747"/>
    </source>
</evidence>
<keyword evidence="5" id="KW-0378">Hydrolase</keyword>
<dbReference type="SUPFAM" id="SSF116734">
    <property type="entry name" value="DNA methylase specificity domain"/>
    <property type="match status" value="1"/>
</dbReference>
<name>A0AAW3ZW09_9BACT</name>
<evidence type="ECO:0000313" key="5">
    <source>
        <dbReference type="EMBL" id="MBE3608889.1"/>
    </source>
</evidence>
<dbReference type="GO" id="GO:0003677">
    <property type="term" value="F:DNA binding"/>
    <property type="evidence" value="ECO:0007669"/>
    <property type="project" value="UniProtKB-KW"/>
</dbReference>
<dbReference type="InterPro" id="IPR044946">
    <property type="entry name" value="Restrct_endonuc_typeI_TRD_sf"/>
</dbReference>
<keyword evidence="5" id="KW-0540">Nuclease</keyword>
<keyword evidence="6" id="KW-1185">Reference proteome</keyword>
<gene>
    <name evidence="5" type="ORF">CCAL9337_09215</name>
</gene>
<dbReference type="AlphaFoldDB" id="A0AAW3ZW09"/>
<keyword evidence="5" id="KW-0255">Endonuclease</keyword>
<reference evidence="5 6" key="1">
    <citation type="submission" date="2015-08" db="EMBL/GenBank/DDBJ databases">
        <title>Comparative genomics of the Campylobacter concisus group.</title>
        <authorList>
            <person name="Yee E."/>
            <person name="Chapman M.H."/>
            <person name="Huynh S."/>
            <person name="Bono J.L."/>
            <person name="On S.L."/>
            <person name="St Leger J."/>
            <person name="Foster G."/>
            <person name="Parker C.T."/>
            <person name="Miller W.G."/>
        </authorList>
    </citation>
    <scope>NUCLEOTIDE SEQUENCE [LARGE SCALE GENOMIC DNA]</scope>
    <source>
        <strain evidence="5 6">RM9337</strain>
    </source>
</reference>
<dbReference type="Proteomes" id="UP000650616">
    <property type="component" value="Unassembled WGS sequence"/>
</dbReference>
<evidence type="ECO:0000313" key="6">
    <source>
        <dbReference type="Proteomes" id="UP000650616"/>
    </source>
</evidence>
<accession>A0AAW3ZW09</accession>
<evidence type="ECO:0000256" key="3">
    <source>
        <dbReference type="ARBA" id="ARBA00023125"/>
    </source>
</evidence>